<proteinExistence type="predicted"/>
<organism evidence="2 3">
    <name type="scientific">Trifolium medium</name>
    <dbReference type="NCBI Taxonomy" id="97028"/>
    <lineage>
        <taxon>Eukaryota</taxon>
        <taxon>Viridiplantae</taxon>
        <taxon>Streptophyta</taxon>
        <taxon>Embryophyta</taxon>
        <taxon>Tracheophyta</taxon>
        <taxon>Spermatophyta</taxon>
        <taxon>Magnoliopsida</taxon>
        <taxon>eudicotyledons</taxon>
        <taxon>Gunneridae</taxon>
        <taxon>Pentapetalae</taxon>
        <taxon>rosids</taxon>
        <taxon>fabids</taxon>
        <taxon>Fabales</taxon>
        <taxon>Fabaceae</taxon>
        <taxon>Papilionoideae</taxon>
        <taxon>50 kb inversion clade</taxon>
        <taxon>NPAAA clade</taxon>
        <taxon>Hologalegina</taxon>
        <taxon>IRL clade</taxon>
        <taxon>Trifolieae</taxon>
        <taxon>Trifolium</taxon>
    </lineage>
</organism>
<dbReference type="Proteomes" id="UP000265520">
    <property type="component" value="Unassembled WGS sequence"/>
</dbReference>
<protein>
    <submittedName>
        <fullName evidence="2">Uncharacterized protein</fullName>
    </submittedName>
</protein>
<evidence type="ECO:0000256" key="1">
    <source>
        <dbReference type="SAM" id="MobiDB-lite"/>
    </source>
</evidence>
<sequence>SSDETTNLDLLFTVTGGGGLRSGGRHSGE</sequence>
<dbReference type="AlphaFoldDB" id="A0A392RD15"/>
<keyword evidence="3" id="KW-1185">Reference proteome</keyword>
<accession>A0A392RD15</accession>
<feature type="non-terminal residue" evidence="2">
    <location>
        <position position="1"/>
    </location>
</feature>
<comment type="caution">
    <text evidence="2">The sequence shown here is derived from an EMBL/GenBank/DDBJ whole genome shotgun (WGS) entry which is preliminary data.</text>
</comment>
<feature type="region of interest" description="Disordered" evidence="1">
    <location>
        <begin position="1"/>
        <end position="29"/>
    </location>
</feature>
<name>A0A392RD15_9FABA</name>
<evidence type="ECO:0000313" key="2">
    <source>
        <dbReference type="EMBL" id="MCI33465.1"/>
    </source>
</evidence>
<reference evidence="2 3" key="1">
    <citation type="journal article" date="2018" name="Front. Plant Sci.">
        <title>Red Clover (Trifolium pratense) and Zigzag Clover (T. medium) - A Picture of Genomic Similarities and Differences.</title>
        <authorList>
            <person name="Dluhosova J."/>
            <person name="Istvanek J."/>
            <person name="Nedelnik J."/>
            <person name="Repkova J."/>
        </authorList>
    </citation>
    <scope>NUCLEOTIDE SEQUENCE [LARGE SCALE GENOMIC DNA]</scope>
    <source>
        <strain evidence="3">cv. 10/8</strain>
        <tissue evidence="2">Leaf</tissue>
    </source>
</reference>
<dbReference type="EMBL" id="LXQA010204582">
    <property type="protein sequence ID" value="MCI33465.1"/>
    <property type="molecule type" value="Genomic_DNA"/>
</dbReference>
<evidence type="ECO:0000313" key="3">
    <source>
        <dbReference type="Proteomes" id="UP000265520"/>
    </source>
</evidence>